<accession>A0A8S1T012</accession>
<reference evidence="2" key="1">
    <citation type="submission" date="2021-01" db="EMBL/GenBank/DDBJ databases">
        <authorList>
            <consortium name="Genoscope - CEA"/>
            <person name="William W."/>
        </authorList>
    </citation>
    <scope>NUCLEOTIDE SEQUENCE</scope>
</reference>
<protein>
    <submittedName>
        <fullName evidence="2">Uncharacterized protein</fullName>
    </submittedName>
</protein>
<organism evidence="2 3">
    <name type="scientific">Paramecium pentaurelia</name>
    <dbReference type="NCBI Taxonomy" id="43138"/>
    <lineage>
        <taxon>Eukaryota</taxon>
        <taxon>Sar</taxon>
        <taxon>Alveolata</taxon>
        <taxon>Ciliophora</taxon>
        <taxon>Intramacronucleata</taxon>
        <taxon>Oligohymenophorea</taxon>
        <taxon>Peniculida</taxon>
        <taxon>Parameciidae</taxon>
        <taxon>Paramecium</taxon>
    </lineage>
</organism>
<dbReference type="Proteomes" id="UP000689195">
    <property type="component" value="Unassembled WGS sequence"/>
</dbReference>
<evidence type="ECO:0000313" key="2">
    <source>
        <dbReference type="EMBL" id="CAD8144998.1"/>
    </source>
</evidence>
<name>A0A8S1T012_9CILI</name>
<keyword evidence="3" id="KW-1185">Reference proteome</keyword>
<evidence type="ECO:0000313" key="3">
    <source>
        <dbReference type="Proteomes" id="UP000689195"/>
    </source>
</evidence>
<dbReference type="AlphaFoldDB" id="A0A8S1T012"/>
<feature type="coiled-coil region" evidence="1">
    <location>
        <begin position="107"/>
        <end position="134"/>
    </location>
</feature>
<gene>
    <name evidence="2" type="ORF">PPENT_87.1.T0140021</name>
</gene>
<evidence type="ECO:0000256" key="1">
    <source>
        <dbReference type="SAM" id="Coils"/>
    </source>
</evidence>
<keyword evidence="1" id="KW-0175">Coiled coil</keyword>
<feature type="coiled-coil region" evidence="1">
    <location>
        <begin position="336"/>
        <end position="384"/>
    </location>
</feature>
<dbReference type="OrthoDB" id="299472at2759"/>
<feature type="coiled-coil region" evidence="1">
    <location>
        <begin position="173"/>
        <end position="200"/>
    </location>
</feature>
<sequence>MNSFRKSHTNNISRRESLETMHTVFNTDLLNLQFVNQKKEIINEYVIQRKTELLEEMKQEETYQENDRKTETQQLKALLANIKYQNDLMKLNLKQYDQVDIEQKKFSTISQNELNEINNKIDAEQEQNQALQQQIQLIGHSLRQNQKHNNALFDELQLFIQKQPHIQLKQFQNQQAFDAAKKQNKKIKKALEEEKEWQIQYLYDNTLNYEQKNQIVKENLESLCQQEERLKFLQEQLILTDIQIQDINLEISTKFNKIEECAEFLDELDDFDKMILIFVMEDPQDFELPEILENARNQLQKPKNRMQIADSEQEYIDRARFSSVSSRMKIFFKFHNNNLQKSIDNLIQVYRRLQFNEMTLKNRYEDLLDQKAKLKQNLEDLNYLEFYAIDDILFERDDEHMNIEELNVEAALVSKNQQIRLVQNNAQFVMRMYSMLTNVLFRIINSFLNIKEVLKTCPSELFDQDFYLKWTYNKLYSKLTTIHDQLEKQFKIKIVVKDPVIRNSNQLLNAIYDHLEDRPIKRKTFVPIAQKQGIQEILGFVLNIEEIKQVSDAIIQDPIMAQFFSINDLQNIVSQLDNYNLDSLLQKIKTDGYQIALTTARVQLKFLLNFIEEAIFDCKNIQEQQSSAKLLQQKYKLKDLMEKHMNSYEFKPKEWKKEVIENKIKQLKPLNGQPFEEQPTPITEMRTQQQLSTQTPTPKSQPIKFNKTEQSPNQIKRFIFTIDSQIPHCSQSQANQKQSDPIFIHLHQINRKIKNLNRSSTLQKSNPPHQFDVIFSKKSVELSRDSITNLQLKSTPVYQNNVILRTSSKCPKLLNNTNNNSTNLISTRSKCNTKVSNDQKLELPLSICKSQLSSTYGNANKKLSDFFHMTSFRKK</sequence>
<dbReference type="EMBL" id="CAJJDO010000014">
    <property type="protein sequence ID" value="CAD8144998.1"/>
    <property type="molecule type" value="Genomic_DNA"/>
</dbReference>
<proteinExistence type="predicted"/>
<comment type="caution">
    <text evidence="2">The sequence shown here is derived from an EMBL/GenBank/DDBJ whole genome shotgun (WGS) entry which is preliminary data.</text>
</comment>